<dbReference type="InterPro" id="IPR043721">
    <property type="entry name" value="DUF5662"/>
</dbReference>
<evidence type="ECO:0000313" key="2">
    <source>
        <dbReference type="Proteomes" id="UP000824118"/>
    </source>
</evidence>
<gene>
    <name evidence="1" type="ORF">IAD22_01535</name>
</gene>
<reference evidence="1" key="1">
    <citation type="submission" date="2020-10" db="EMBL/GenBank/DDBJ databases">
        <authorList>
            <person name="Gilroy R."/>
        </authorList>
    </citation>
    <scope>NUCLEOTIDE SEQUENCE</scope>
    <source>
        <strain evidence="1">ChiGjej1B1-1684</strain>
    </source>
</reference>
<name>A0A9D1LXA7_9FIRM</name>
<dbReference type="AlphaFoldDB" id="A0A9D1LXA7"/>
<dbReference type="Pfam" id="PF18907">
    <property type="entry name" value="DUF5662"/>
    <property type="match status" value="1"/>
</dbReference>
<dbReference type="EMBL" id="DVNG01000022">
    <property type="protein sequence ID" value="HIU49681.1"/>
    <property type="molecule type" value="Genomic_DNA"/>
</dbReference>
<reference evidence="1" key="2">
    <citation type="journal article" date="2021" name="PeerJ">
        <title>Extensive microbial diversity within the chicken gut microbiome revealed by metagenomics and culture.</title>
        <authorList>
            <person name="Gilroy R."/>
            <person name="Ravi A."/>
            <person name="Getino M."/>
            <person name="Pursley I."/>
            <person name="Horton D.L."/>
            <person name="Alikhan N.F."/>
            <person name="Baker D."/>
            <person name="Gharbi K."/>
            <person name="Hall N."/>
            <person name="Watson M."/>
            <person name="Adriaenssens E.M."/>
            <person name="Foster-Nyarko E."/>
            <person name="Jarju S."/>
            <person name="Secka A."/>
            <person name="Antonio M."/>
            <person name="Oren A."/>
            <person name="Chaudhuri R.R."/>
            <person name="La Ragione R."/>
            <person name="Hildebrand F."/>
            <person name="Pallen M.J."/>
        </authorList>
    </citation>
    <scope>NUCLEOTIDE SEQUENCE</scope>
    <source>
        <strain evidence="1">ChiGjej1B1-1684</strain>
    </source>
</reference>
<comment type="caution">
    <text evidence="1">The sequence shown here is derived from an EMBL/GenBank/DDBJ whole genome shotgun (WGS) entry which is preliminary data.</text>
</comment>
<evidence type="ECO:0000313" key="1">
    <source>
        <dbReference type="EMBL" id="HIU49681.1"/>
    </source>
</evidence>
<protein>
    <submittedName>
        <fullName evidence="1">Catalase</fullName>
    </submittedName>
</protein>
<accession>A0A9D1LXA7</accession>
<organism evidence="1 2">
    <name type="scientific">Candidatus Limousia pullorum</name>
    <dbReference type="NCBI Taxonomy" id="2840860"/>
    <lineage>
        <taxon>Bacteria</taxon>
        <taxon>Bacillati</taxon>
        <taxon>Bacillota</taxon>
        <taxon>Clostridia</taxon>
        <taxon>Eubacteriales</taxon>
        <taxon>Oscillospiraceae</taxon>
        <taxon>Oscillospiraceae incertae sedis</taxon>
        <taxon>Candidatus Limousia</taxon>
    </lineage>
</organism>
<proteinExistence type="predicted"/>
<sequence>MKKAWGHFRTITKHRHKVIANCFRAGIFWQGLRHDLSKYSPTEFIPGAKYYQGGMRSPNESERETYGYSRAWLHHKGRNRHHFEFWTDYNPKTKKLEAVKMPKRFVVEMFCDRVAASKIYMKENYNDASPLGYFEKSKKTRFINQETSDEIEFLLTKLSKDGEKATFAYIKDLIKNDKPIIQ</sequence>
<dbReference type="Proteomes" id="UP000824118">
    <property type="component" value="Unassembled WGS sequence"/>
</dbReference>